<feature type="coiled-coil region" evidence="1">
    <location>
        <begin position="445"/>
        <end position="472"/>
    </location>
</feature>
<dbReference type="PANTHER" id="PTHR37960:SF1">
    <property type="entry name" value="BZIP DOMAIN-CONTAINING PROTEIN"/>
    <property type="match status" value="1"/>
</dbReference>
<feature type="compositionally biased region" description="Polar residues" evidence="2">
    <location>
        <begin position="616"/>
        <end position="632"/>
    </location>
</feature>
<feature type="region of interest" description="Disordered" evidence="2">
    <location>
        <begin position="115"/>
        <end position="145"/>
    </location>
</feature>
<evidence type="ECO:0000256" key="2">
    <source>
        <dbReference type="SAM" id="MobiDB-lite"/>
    </source>
</evidence>
<feature type="compositionally biased region" description="Low complexity" evidence="2">
    <location>
        <begin position="202"/>
        <end position="212"/>
    </location>
</feature>
<accession>A0A2A6B5S5</accession>
<feature type="region of interest" description="Disordered" evidence="2">
    <location>
        <begin position="305"/>
        <end position="392"/>
    </location>
</feature>
<reference evidence="3" key="2">
    <citation type="submission" date="2022-06" db="UniProtKB">
        <authorList>
            <consortium name="EnsemblMetazoa"/>
        </authorList>
    </citation>
    <scope>IDENTIFICATION</scope>
    <source>
        <strain evidence="3">PS312</strain>
    </source>
</reference>
<feature type="compositionally biased region" description="Basic and acidic residues" evidence="2">
    <location>
        <begin position="115"/>
        <end position="143"/>
    </location>
</feature>
<evidence type="ECO:0000313" key="3">
    <source>
        <dbReference type="EnsemblMetazoa" id="PPA22672.1"/>
    </source>
</evidence>
<accession>A0A8R1UI99</accession>
<feature type="region of interest" description="Disordered" evidence="2">
    <location>
        <begin position="1"/>
        <end position="22"/>
    </location>
</feature>
<sequence length="665" mass="77581">MSFMKNFFGGKGKKKEEKEEGKTVRFRRRIYLNMHDRKDQEDEEQLNLFLDVITPHHERHHIDISPERISYHLSRGQRRKRDYRSEIDLSLSDQENLNETRRRDEQNYVEKMLKKYKDQRNSAKEENRRLRDENDRLKKDNETLKNQLAMLAREKERYRGRMDSNNQWMVHPPFNGSLRPPGSFSSHHSSFYQMGTDSYSSRATSAASSSSTMNHNTNAGESLSMNSPVFLSSSLHTPQHPYSHSSPFLFRMSFMKTFFGKGKKKEEKEEPKKDVNQFKREQTRRSVHLGDRSFGAEHLPSFYQSVGHKYNRGPKSCPGGEMRDGDDESMGNRGEFDHKRRNKRGILLNRREERNSDYSSQDPSPMSSHFSRRERDIPPRHYHSSLDESDEENMDYNVMDRIRDKLRRTEEEKINYQDKYNHVKIAYREEKKEREKEKVRNNEVVDLLRQQNKELKIANNALKAEVEKWRRMEEKDRYESSFDSHVNTHTKTVSVQEYNSMKAQMAELRLLKSQMEPVPRSSYMPPPPSLPPFGQFPNLAFSNHFNYRQSPSGTPSTSIVGDTTRDGLAGESLVDPADNSYRPFDGSMSETMPPLFSDAFPFPAPPITETPRSDNRSASTLSLHDQSVTLAESSFRPLIPSSMPPRRLSQSDTAISPPRKTSHSL</sequence>
<feature type="region of interest" description="Disordered" evidence="2">
    <location>
        <begin position="202"/>
        <end position="221"/>
    </location>
</feature>
<keyword evidence="4" id="KW-1185">Reference proteome</keyword>
<feature type="compositionally biased region" description="Polar residues" evidence="2">
    <location>
        <begin position="357"/>
        <end position="369"/>
    </location>
</feature>
<proteinExistence type="predicted"/>
<feature type="region of interest" description="Disordered" evidence="2">
    <location>
        <begin position="261"/>
        <end position="287"/>
    </location>
</feature>
<reference evidence="4" key="1">
    <citation type="journal article" date="2008" name="Nat. Genet.">
        <title>The Pristionchus pacificus genome provides a unique perspective on nematode lifestyle and parasitism.</title>
        <authorList>
            <person name="Dieterich C."/>
            <person name="Clifton S.W."/>
            <person name="Schuster L.N."/>
            <person name="Chinwalla A."/>
            <person name="Delehaunty K."/>
            <person name="Dinkelacker I."/>
            <person name="Fulton L."/>
            <person name="Fulton R."/>
            <person name="Godfrey J."/>
            <person name="Minx P."/>
            <person name="Mitreva M."/>
            <person name="Roeseler W."/>
            <person name="Tian H."/>
            <person name="Witte H."/>
            <person name="Yang S.P."/>
            <person name="Wilson R.K."/>
            <person name="Sommer R.J."/>
        </authorList>
    </citation>
    <scope>NUCLEOTIDE SEQUENCE [LARGE SCALE GENOMIC DNA]</scope>
    <source>
        <strain evidence="4">PS312</strain>
    </source>
</reference>
<feature type="compositionally biased region" description="Basic and acidic residues" evidence="2">
    <location>
        <begin position="264"/>
        <end position="287"/>
    </location>
</feature>
<dbReference type="AlphaFoldDB" id="A0A2A6B5S5"/>
<evidence type="ECO:0000313" key="4">
    <source>
        <dbReference type="Proteomes" id="UP000005239"/>
    </source>
</evidence>
<dbReference type="PANTHER" id="PTHR37960">
    <property type="entry name" value="PROTEIN CBG06493-RELATED"/>
    <property type="match status" value="1"/>
</dbReference>
<protein>
    <submittedName>
        <fullName evidence="3">Uncharacterized protein</fullName>
    </submittedName>
</protein>
<dbReference type="Proteomes" id="UP000005239">
    <property type="component" value="Unassembled WGS sequence"/>
</dbReference>
<keyword evidence="1" id="KW-0175">Coiled coil</keyword>
<evidence type="ECO:0000256" key="1">
    <source>
        <dbReference type="SAM" id="Coils"/>
    </source>
</evidence>
<dbReference type="EnsemblMetazoa" id="PPA22672.1">
    <property type="protein sequence ID" value="PPA22672.1"/>
    <property type="gene ID" value="WBGene00112226"/>
</dbReference>
<feature type="compositionally biased region" description="Polar residues" evidence="2">
    <location>
        <begin position="546"/>
        <end position="561"/>
    </location>
</feature>
<gene>
    <name evidence="3" type="primary">WBGene00112226</name>
</gene>
<organism evidence="3 4">
    <name type="scientific">Pristionchus pacificus</name>
    <name type="common">Parasitic nematode worm</name>
    <dbReference type="NCBI Taxonomy" id="54126"/>
    <lineage>
        <taxon>Eukaryota</taxon>
        <taxon>Metazoa</taxon>
        <taxon>Ecdysozoa</taxon>
        <taxon>Nematoda</taxon>
        <taxon>Chromadorea</taxon>
        <taxon>Rhabditida</taxon>
        <taxon>Rhabditina</taxon>
        <taxon>Diplogasteromorpha</taxon>
        <taxon>Diplogasteroidea</taxon>
        <taxon>Neodiplogasteridae</taxon>
        <taxon>Pristionchus</taxon>
    </lineage>
</organism>
<feature type="region of interest" description="Disordered" evidence="2">
    <location>
        <begin position="546"/>
        <end position="665"/>
    </location>
</feature>
<name>A0A2A6B5S5_PRIPA</name>